<feature type="transmembrane region" description="Helical" evidence="9">
    <location>
        <begin position="281"/>
        <end position="311"/>
    </location>
</feature>
<feature type="transmembrane region" description="Helical" evidence="9">
    <location>
        <begin position="143"/>
        <end position="164"/>
    </location>
</feature>
<evidence type="ECO:0000313" key="10">
    <source>
        <dbReference type="EMBL" id="PND33998.1"/>
    </source>
</evidence>
<sequence>MDMLFFLEVSLAGLGSGGLYALAALAFVIVYKATRVVNIAIGEFLMLGAYLFYAFAAGMDWPIWLAIAGAVLASGVFGALVERLTIRPMLGESPISVFMITVGLASILVGVVELIWTADQRRLPEFMPRAPVMVGEAFVAPKVFYGFWVAVALALLVLVVFRYWRGGVALRATASDQGAAYAMGINVPRVFSLAWVAAGAIAAVSGVIVGAIGGISSSMGVFGLSVLVVVIVGGSDQGAAYAMGINVPRVFSLAWVAAGAIAAVSGVIVGAIGGISSSMGVFGLSVLVVVIVGGLDSVAGALVGGVFIGLLEAWAGAYLGGEYKLLATFIVLVVVLMARPYGLFGTREIERL</sequence>
<evidence type="ECO:0000313" key="11">
    <source>
        <dbReference type="Proteomes" id="UP000235994"/>
    </source>
</evidence>
<evidence type="ECO:0000256" key="1">
    <source>
        <dbReference type="ARBA" id="ARBA00004651"/>
    </source>
</evidence>
<dbReference type="InterPro" id="IPR052157">
    <property type="entry name" value="BCAA_transport_permease"/>
</dbReference>
<dbReference type="Proteomes" id="UP000235994">
    <property type="component" value="Unassembled WGS sequence"/>
</dbReference>
<dbReference type="PANTHER" id="PTHR11795:SF451">
    <property type="entry name" value="ABC TRANSPORTER PERMEASE PROTEIN"/>
    <property type="match status" value="1"/>
</dbReference>
<feature type="transmembrane region" description="Helical" evidence="9">
    <location>
        <begin position="93"/>
        <end position="118"/>
    </location>
</feature>
<dbReference type="EMBL" id="POQS01000002">
    <property type="protein sequence ID" value="PND33998.1"/>
    <property type="molecule type" value="Genomic_DNA"/>
</dbReference>
<evidence type="ECO:0000256" key="2">
    <source>
        <dbReference type="ARBA" id="ARBA00022448"/>
    </source>
</evidence>
<proteinExistence type="inferred from homology"/>
<keyword evidence="11" id="KW-1185">Reference proteome</keyword>
<keyword evidence="6 9" id="KW-1133">Transmembrane helix</keyword>
<keyword evidence="4 9" id="KW-0812">Transmembrane</keyword>
<dbReference type="AlphaFoldDB" id="A0A2N8KKN1"/>
<evidence type="ECO:0000256" key="8">
    <source>
        <dbReference type="ARBA" id="ARBA00037998"/>
    </source>
</evidence>
<evidence type="ECO:0000256" key="3">
    <source>
        <dbReference type="ARBA" id="ARBA00022475"/>
    </source>
</evidence>
<feature type="transmembrane region" description="Helical" evidence="9">
    <location>
        <begin position="221"/>
        <end position="241"/>
    </location>
</feature>
<reference evidence="10 11" key="1">
    <citation type="submission" date="2018-01" db="EMBL/GenBank/DDBJ databases">
        <title>The draft genome of an aniline degradation strain ANB-1.</title>
        <authorList>
            <person name="Zhang L."/>
            <person name="Jiang J."/>
        </authorList>
    </citation>
    <scope>NUCLEOTIDE SEQUENCE [LARGE SCALE GENOMIC DNA]</scope>
    <source>
        <strain evidence="10 11">ANB-1</strain>
    </source>
</reference>
<evidence type="ECO:0000256" key="6">
    <source>
        <dbReference type="ARBA" id="ARBA00022989"/>
    </source>
</evidence>
<name>A0A2N8KKN1_9BURK</name>
<comment type="similarity">
    <text evidence="8">Belongs to the binding-protein-dependent transport system permease family. LivHM subfamily.</text>
</comment>
<evidence type="ECO:0000256" key="9">
    <source>
        <dbReference type="SAM" id="Phobius"/>
    </source>
</evidence>
<keyword evidence="5" id="KW-0029">Amino-acid transport</keyword>
<organism evidence="10 11">
    <name type="scientific">Achromobacter pulmonis</name>
    <dbReference type="NCBI Taxonomy" id="1389932"/>
    <lineage>
        <taxon>Bacteria</taxon>
        <taxon>Pseudomonadati</taxon>
        <taxon>Pseudomonadota</taxon>
        <taxon>Betaproteobacteria</taxon>
        <taxon>Burkholderiales</taxon>
        <taxon>Alcaligenaceae</taxon>
        <taxon>Achromobacter</taxon>
    </lineage>
</organism>
<protein>
    <submittedName>
        <fullName evidence="10">Branched-chain amino acid ABC transporter permease</fullName>
    </submittedName>
</protein>
<dbReference type="GO" id="GO:0005886">
    <property type="term" value="C:plasma membrane"/>
    <property type="evidence" value="ECO:0007669"/>
    <property type="project" value="UniProtKB-SubCell"/>
</dbReference>
<evidence type="ECO:0000256" key="5">
    <source>
        <dbReference type="ARBA" id="ARBA00022970"/>
    </source>
</evidence>
<feature type="transmembrane region" description="Helical" evidence="9">
    <location>
        <begin position="36"/>
        <end position="55"/>
    </location>
</feature>
<dbReference type="Pfam" id="PF02653">
    <property type="entry name" value="BPD_transp_2"/>
    <property type="match status" value="1"/>
</dbReference>
<accession>A0A2N8KKN1</accession>
<keyword evidence="2" id="KW-0813">Transport</keyword>
<dbReference type="InterPro" id="IPR001851">
    <property type="entry name" value="ABC_transp_permease"/>
</dbReference>
<feature type="transmembrane region" description="Helical" evidence="9">
    <location>
        <begin position="6"/>
        <end position="29"/>
    </location>
</feature>
<keyword evidence="7 9" id="KW-0472">Membrane</keyword>
<gene>
    <name evidence="10" type="ORF">C1I89_07035</name>
</gene>
<keyword evidence="3" id="KW-1003">Cell membrane</keyword>
<evidence type="ECO:0000256" key="4">
    <source>
        <dbReference type="ARBA" id="ARBA00022692"/>
    </source>
</evidence>
<feature type="transmembrane region" description="Helical" evidence="9">
    <location>
        <begin position="193"/>
        <end position="215"/>
    </location>
</feature>
<feature type="transmembrane region" description="Helical" evidence="9">
    <location>
        <begin position="61"/>
        <end position="81"/>
    </location>
</feature>
<evidence type="ECO:0000256" key="7">
    <source>
        <dbReference type="ARBA" id="ARBA00023136"/>
    </source>
</evidence>
<dbReference type="GO" id="GO:0022857">
    <property type="term" value="F:transmembrane transporter activity"/>
    <property type="evidence" value="ECO:0007669"/>
    <property type="project" value="InterPro"/>
</dbReference>
<comment type="caution">
    <text evidence="10">The sequence shown here is derived from an EMBL/GenBank/DDBJ whole genome shotgun (WGS) entry which is preliminary data.</text>
</comment>
<dbReference type="PANTHER" id="PTHR11795">
    <property type="entry name" value="BRANCHED-CHAIN AMINO ACID TRANSPORT SYSTEM PERMEASE PROTEIN LIVH"/>
    <property type="match status" value="1"/>
</dbReference>
<comment type="subcellular location">
    <subcellularLocation>
        <location evidence="1">Cell membrane</location>
        <topology evidence="1">Multi-pass membrane protein</topology>
    </subcellularLocation>
</comment>
<dbReference type="CDD" id="cd06582">
    <property type="entry name" value="TM_PBP1_LivH_like"/>
    <property type="match status" value="1"/>
</dbReference>
<feature type="transmembrane region" description="Helical" evidence="9">
    <location>
        <begin position="253"/>
        <end position="275"/>
    </location>
</feature>
<feature type="transmembrane region" description="Helical" evidence="9">
    <location>
        <begin position="323"/>
        <end position="342"/>
    </location>
</feature>
<dbReference type="GO" id="GO:0006865">
    <property type="term" value="P:amino acid transport"/>
    <property type="evidence" value="ECO:0007669"/>
    <property type="project" value="UniProtKB-KW"/>
</dbReference>